<name>A0AAV1UTH0_9STRA</name>
<feature type="compositionally biased region" description="Basic and acidic residues" evidence="1">
    <location>
        <begin position="20"/>
        <end position="34"/>
    </location>
</feature>
<accession>A0AAV1UTH0</accession>
<evidence type="ECO:0000256" key="1">
    <source>
        <dbReference type="SAM" id="MobiDB-lite"/>
    </source>
</evidence>
<gene>
    <name evidence="2" type="ORF">PM001_LOCUS22766</name>
</gene>
<dbReference type="EMBL" id="CAKLBY020000227">
    <property type="protein sequence ID" value="CAK7937616.1"/>
    <property type="molecule type" value="Genomic_DNA"/>
</dbReference>
<feature type="region of interest" description="Disordered" evidence="1">
    <location>
        <begin position="1"/>
        <end position="40"/>
    </location>
</feature>
<organism evidence="2 3">
    <name type="scientific">Peronospora matthiolae</name>
    <dbReference type="NCBI Taxonomy" id="2874970"/>
    <lineage>
        <taxon>Eukaryota</taxon>
        <taxon>Sar</taxon>
        <taxon>Stramenopiles</taxon>
        <taxon>Oomycota</taxon>
        <taxon>Peronosporomycetes</taxon>
        <taxon>Peronosporales</taxon>
        <taxon>Peronosporaceae</taxon>
        <taxon>Peronospora</taxon>
    </lineage>
</organism>
<proteinExistence type="predicted"/>
<protein>
    <submittedName>
        <fullName evidence="2">Uncharacterized protein</fullName>
    </submittedName>
</protein>
<dbReference type="Proteomes" id="UP001162060">
    <property type="component" value="Unassembled WGS sequence"/>
</dbReference>
<evidence type="ECO:0000313" key="3">
    <source>
        <dbReference type="Proteomes" id="UP001162060"/>
    </source>
</evidence>
<sequence>MKDMRSCGSHQAKETSLGTCDDKSGDARDTELGRNQRPHG</sequence>
<comment type="caution">
    <text evidence="2">The sequence shown here is derived from an EMBL/GenBank/DDBJ whole genome shotgun (WGS) entry which is preliminary data.</text>
</comment>
<reference evidence="2" key="1">
    <citation type="submission" date="2024-01" db="EMBL/GenBank/DDBJ databases">
        <authorList>
            <person name="Webb A."/>
        </authorList>
    </citation>
    <scope>NUCLEOTIDE SEQUENCE</scope>
    <source>
        <strain evidence="2">Pm1</strain>
    </source>
</reference>
<dbReference type="AlphaFoldDB" id="A0AAV1UTH0"/>
<evidence type="ECO:0000313" key="2">
    <source>
        <dbReference type="EMBL" id="CAK7937616.1"/>
    </source>
</evidence>